<comment type="function">
    <text evidence="10">The central subunit of the protein translocation channel SecYEG. Consists of two halves formed by TMs 1-5 and 6-10. These two domains form a lateral gate at the front which open onto the bilayer between TMs 2 and 7, and are clamped together by SecE at the back. The channel is closed by both a pore ring composed of hydrophobic SecY resides and a short helix (helix 2A) on the extracellular side of the membrane which forms a plug. The plug probably moves laterally to allow the channel to open. The ring and the pore may move independently.</text>
</comment>
<gene>
    <name evidence="10 12" type="primary">secY</name>
    <name evidence="12" type="ORF">G3A50_00525</name>
</gene>
<proteinExistence type="inferred from homology"/>
<keyword evidence="5 10" id="KW-0653">Protein transport</keyword>
<evidence type="ECO:0000256" key="7">
    <source>
        <dbReference type="ARBA" id="ARBA00023010"/>
    </source>
</evidence>
<reference evidence="12 13" key="1">
    <citation type="submission" date="2020-02" db="EMBL/GenBank/DDBJ databases">
        <authorList>
            <person name="Li G."/>
        </authorList>
    </citation>
    <scope>NUCLEOTIDE SEQUENCE [LARGE SCALE GENOMIC DNA]</scope>
    <source>
        <strain evidence="12 13">DSM 102029</strain>
    </source>
</reference>
<dbReference type="PROSITE" id="PS00756">
    <property type="entry name" value="SECY_2"/>
    <property type="match status" value="1"/>
</dbReference>
<dbReference type="InterPro" id="IPR030659">
    <property type="entry name" value="SecY_CS"/>
</dbReference>
<dbReference type="HAMAP" id="MF_01465">
    <property type="entry name" value="SecY"/>
    <property type="match status" value="1"/>
</dbReference>
<feature type="transmembrane region" description="Helical" evidence="10">
    <location>
        <begin position="155"/>
        <end position="175"/>
    </location>
</feature>
<dbReference type="EMBL" id="CP048630">
    <property type="protein sequence ID" value="QIB32354.1"/>
    <property type="molecule type" value="Genomic_DNA"/>
</dbReference>
<keyword evidence="6 10" id="KW-1133">Transmembrane helix</keyword>
<comment type="subcellular location">
    <subcellularLocation>
        <location evidence="10">Cell membrane</location>
        <topology evidence="10">Multi-pass membrane protein</topology>
    </subcellularLocation>
    <subcellularLocation>
        <location evidence="1">Membrane</location>
        <topology evidence="1">Multi-pass membrane protein</topology>
    </subcellularLocation>
</comment>
<keyword evidence="10" id="KW-1003">Cell membrane</keyword>
<dbReference type="PRINTS" id="PR00303">
    <property type="entry name" value="SECYTRNLCASE"/>
</dbReference>
<name>A0A6P1YKN9_9HYPH</name>
<keyword evidence="4 10" id="KW-0812">Transmembrane</keyword>
<accession>A0A6P1YKN9</accession>
<evidence type="ECO:0000256" key="11">
    <source>
        <dbReference type="RuleBase" id="RU004349"/>
    </source>
</evidence>
<feature type="transmembrane region" description="Helical" evidence="10">
    <location>
        <begin position="369"/>
        <end position="391"/>
    </location>
</feature>
<dbReference type="InterPro" id="IPR026593">
    <property type="entry name" value="SecY"/>
</dbReference>
<dbReference type="GO" id="GO:0006605">
    <property type="term" value="P:protein targeting"/>
    <property type="evidence" value="ECO:0007669"/>
    <property type="project" value="UniProtKB-UniRule"/>
</dbReference>
<evidence type="ECO:0000256" key="4">
    <source>
        <dbReference type="ARBA" id="ARBA00022692"/>
    </source>
</evidence>
<keyword evidence="3 10" id="KW-0813">Transport</keyword>
<comment type="similarity">
    <text evidence="2 10 11">Belongs to the SecY/SEC61-alpha family.</text>
</comment>
<dbReference type="Gene3D" id="1.10.3370.10">
    <property type="entry name" value="SecY subunit domain"/>
    <property type="match status" value="1"/>
</dbReference>
<keyword evidence="7 10" id="KW-0811">Translocation</keyword>
<dbReference type="Pfam" id="PF00344">
    <property type="entry name" value="SecY"/>
    <property type="match status" value="1"/>
</dbReference>
<dbReference type="GO" id="GO:0005886">
    <property type="term" value="C:plasma membrane"/>
    <property type="evidence" value="ECO:0007669"/>
    <property type="project" value="UniProtKB-SubCell"/>
</dbReference>
<evidence type="ECO:0000313" key="13">
    <source>
        <dbReference type="Proteomes" id="UP000464751"/>
    </source>
</evidence>
<evidence type="ECO:0000256" key="10">
    <source>
        <dbReference type="HAMAP-Rule" id="MF_01465"/>
    </source>
</evidence>
<evidence type="ECO:0000256" key="3">
    <source>
        <dbReference type="ARBA" id="ARBA00022448"/>
    </source>
</evidence>
<dbReference type="InterPro" id="IPR023201">
    <property type="entry name" value="SecY_dom_sf"/>
</dbReference>
<dbReference type="AlphaFoldDB" id="A0A6P1YKN9"/>
<evidence type="ECO:0000313" key="12">
    <source>
        <dbReference type="EMBL" id="QIB32354.1"/>
    </source>
</evidence>
<keyword evidence="8 10" id="KW-0472">Membrane</keyword>
<organism evidence="12 13">
    <name type="scientific">Ancylobacter pratisalsi</name>
    <dbReference type="NCBI Taxonomy" id="1745854"/>
    <lineage>
        <taxon>Bacteria</taxon>
        <taxon>Pseudomonadati</taxon>
        <taxon>Pseudomonadota</taxon>
        <taxon>Alphaproteobacteria</taxon>
        <taxon>Hyphomicrobiales</taxon>
        <taxon>Xanthobacteraceae</taxon>
        <taxon>Ancylobacter</taxon>
    </lineage>
</organism>
<evidence type="ECO:0000256" key="5">
    <source>
        <dbReference type="ARBA" id="ARBA00022927"/>
    </source>
</evidence>
<feature type="transmembrane region" description="Helical" evidence="10">
    <location>
        <begin position="214"/>
        <end position="238"/>
    </location>
</feature>
<dbReference type="SUPFAM" id="SSF103491">
    <property type="entry name" value="Preprotein translocase SecY subunit"/>
    <property type="match status" value="1"/>
</dbReference>
<evidence type="ECO:0000256" key="9">
    <source>
        <dbReference type="ARBA" id="ARBA00039733"/>
    </source>
</evidence>
<comment type="subunit">
    <text evidence="10">Component of the Sec protein translocase complex. Heterotrimer consisting of SecY, SecE and SecG subunits. The heterotrimers can form oligomers, although 1 heterotrimer is thought to be able to translocate proteins. Interacts with the ribosome. Interacts with SecDF, and other proteins may be involved. Interacts with SecA.</text>
</comment>
<evidence type="ECO:0000256" key="6">
    <source>
        <dbReference type="ARBA" id="ARBA00022989"/>
    </source>
</evidence>
<evidence type="ECO:0000256" key="1">
    <source>
        <dbReference type="ARBA" id="ARBA00004141"/>
    </source>
</evidence>
<evidence type="ECO:0000256" key="2">
    <source>
        <dbReference type="ARBA" id="ARBA00005751"/>
    </source>
</evidence>
<dbReference type="FunFam" id="1.10.3370.10:FF:000001">
    <property type="entry name" value="Preprotein translocase subunit SecY"/>
    <property type="match status" value="1"/>
</dbReference>
<keyword evidence="13" id="KW-1185">Reference proteome</keyword>
<dbReference type="PANTHER" id="PTHR10906">
    <property type="entry name" value="SECY/SEC61-ALPHA FAMILY MEMBER"/>
    <property type="match status" value="1"/>
</dbReference>
<sequence>MASAAEQLAANLNFGALAKAEELKKRIWFTLGALLVYRLGTYIPMPGINPDALADVFRTAQTGIIGLFNMFSGGAVSRMAIFALNIMPYISASIIIQLLTTVSPTLEALKKEGESGRKMINQYTRYLTVVLAVFQSYGIAVGLEGSGAVVSDPGLFFRISTVITLTGGTMFLMWLGEQITSRGIGNGISLIIFAGIVAELPSAIANTLELGRQGALSTGIILTVILMVIAVIMFIVFVERAQRRLLIQYPKRQVGNKVYEGQSSHLPLKLNTSGVIPPIFASSLLLIPTTVASFMQGQGPSWLTTVTTLIGHGQPLFMLLYVALIVFFCFFYTAIVFNPTETADNLKKHGGFIPGIRPGERTAEYIDYVLTRITVIGAAYLAVVCLFPEILISYAAVPFYFGGTSLLIVVSVTMDTVAQVQGHLLAHQYEGLVKKAKLRGKRR</sequence>
<feature type="transmembrane region" description="Helical" evidence="10">
    <location>
        <begin position="123"/>
        <end position="143"/>
    </location>
</feature>
<feature type="transmembrane region" description="Helical" evidence="10">
    <location>
        <begin position="27"/>
        <end position="45"/>
    </location>
</feature>
<dbReference type="InterPro" id="IPR002208">
    <property type="entry name" value="SecY/SEC61-alpha"/>
</dbReference>
<dbReference type="GO" id="GO:0043952">
    <property type="term" value="P:protein transport by the Sec complex"/>
    <property type="evidence" value="ECO:0007669"/>
    <property type="project" value="UniProtKB-UniRule"/>
</dbReference>
<feature type="transmembrane region" description="Helical" evidence="10">
    <location>
        <begin position="275"/>
        <end position="296"/>
    </location>
</feature>
<dbReference type="PIRSF" id="PIRSF004557">
    <property type="entry name" value="SecY"/>
    <property type="match status" value="1"/>
</dbReference>
<dbReference type="Proteomes" id="UP000464751">
    <property type="component" value="Chromosome"/>
</dbReference>
<dbReference type="RefSeq" id="WP_163073298.1">
    <property type="nucleotide sequence ID" value="NZ_CP048630.1"/>
</dbReference>
<feature type="transmembrane region" description="Helical" evidence="10">
    <location>
        <begin position="187"/>
        <end position="208"/>
    </location>
</feature>
<feature type="transmembrane region" description="Helical" evidence="10">
    <location>
        <begin position="316"/>
        <end position="337"/>
    </location>
</feature>
<evidence type="ECO:0000256" key="8">
    <source>
        <dbReference type="ARBA" id="ARBA00023136"/>
    </source>
</evidence>
<dbReference type="KEGG" id="apra:G3A50_00525"/>
<comment type="caution">
    <text evidence="10">Lacks conserved residue(s) required for the propagation of feature annotation.</text>
</comment>
<dbReference type="NCBIfam" id="TIGR00967">
    <property type="entry name" value="3a0501s007"/>
    <property type="match status" value="1"/>
</dbReference>
<dbReference type="GO" id="GO:0065002">
    <property type="term" value="P:intracellular protein transmembrane transport"/>
    <property type="evidence" value="ECO:0007669"/>
    <property type="project" value="UniProtKB-UniRule"/>
</dbReference>
<feature type="transmembrane region" description="Helical" evidence="10">
    <location>
        <begin position="397"/>
        <end position="418"/>
    </location>
</feature>
<protein>
    <recommendedName>
        <fullName evidence="9 10">Protein translocase subunit SecY</fullName>
    </recommendedName>
</protein>